<sequence length="236" mass="27197">MNHLFKNIFGILRYTLTSVFCVLAFLVFILFFKVSFGPAVLATFILGGLLFSVTGLKKQSKSTDKKATIDESLHRLTEDKETFYKEAGMSKEETQFFRETMNTAKNQILVLEQNLKQVSKLKAIEARNNTIHLTQALFKDITNEPRRLHEVDKFLYVHLPSLVDLTEKYNEINNHEIKNKTTFETLEKSASTIDEMCQLIAVDYAAFKADDLAEMDLEIELAKQAIERDNEEQEEQ</sequence>
<accession>A0AAW9JTI7</accession>
<dbReference type="AlphaFoldDB" id="A0AAW9JTI7"/>
<evidence type="ECO:0000313" key="2">
    <source>
        <dbReference type="EMBL" id="MDZ5760145.1"/>
    </source>
</evidence>
<keyword evidence="1" id="KW-0812">Transmembrane</keyword>
<feature type="transmembrane region" description="Helical" evidence="1">
    <location>
        <begin position="38"/>
        <end position="56"/>
    </location>
</feature>
<dbReference type="EMBL" id="JAVBVO010000005">
    <property type="protein sequence ID" value="MDZ5760145.1"/>
    <property type="molecule type" value="Genomic_DNA"/>
</dbReference>
<name>A0AAW9JTI7_CARML</name>
<protein>
    <submittedName>
        <fullName evidence="2">5-bromo-4-chloroindolyl phosphate hydrolysis family protein</fullName>
    </submittedName>
</protein>
<gene>
    <name evidence="2" type="ORF">RAK27_16025</name>
</gene>
<dbReference type="RefSeq" id="WP_010050353.1">
    <property type="nucleotide sequence ID" value="NZ_BJOJ01000001.1"/>
</dbReference>
<dbReference type="Proteomes" id="UP001290462">
    <property type="component" value="Unassembled WGS sequence"/>
</dbReference>
<reference evidence="2" key="1">
    <citation type="submission" date="2023-08" db="EMBL/GenBank/DDBJ databases">
        <title>Genomic characterization of piscicolin 126 produced by Carnobacterium maltaromaticum CM22 strain isolated from salmon (Salmo salar).</title>
        <authorList>
            <person name="Gonzalez-Gragera E."/>
            <person name="Garcia-Lopez J.D."/>
            <person name="Teso-Perez C."/>
            <person name="Gimenez-Hernandez I."/>
            <person name="Peralta-Sanchez J.M."/>
            <person name="Valdivia E."/>
            <person name="Montalban-Lopez M."/>
            <person name="Martin-Platero A.M."/>
            <person name="Banos A."/>
            <person name="Martinez-Bueno M."/>
        </authorList>
    </citation>
    <scope>NUCLEOTIDE SEQUENCE</scope>
    <source>
        <strain evidence="2">CM22</strain>
    </source>
</reference>
<comment type="caution">
    <text evidence="2">The sequence shown here is derived from an EMBL/GenBank/DDBJ whole genome shotgun (WGS) entry which is preliminary data.</text>
</comment>
<organism evidence="2 3">
    <name type="scientific">Carnobacterium maltaromaticum</name>
    <name type="common">Carnobacterium piscicola</name>
    <dbReference type="NCBI Taxonomy" id="2751"/>
    <lineage>
        <taxon>Bacteria</taxon>
        <taxon>Bacillati</taxon>
        <taxon>Bacillota</taxon>
        <taxon>Bacilli</taxon>
        <taxon>Lactobacillales</taxon>
        <taxon>Carnobacteriaceae</taxon>
        <taxon>Carnobacterium</taxon>
    </lineage>
</organism>
<evidence type="ECO:0000256" key="1">
    <source>
        <dbReference type="SAM" id="Phobius"/>
    </source>
</evidence>
<proteinExistence type="predicted"/>
<dbReference type="Pfam" id="PF10112">
    <property type="entry name" value="Halogen_Hydrol"/>
    <property type="match status" value="1"/>
</dbReference>
<keyword evidence="1" id="KW-1133">Transmembrane helix</keyword>
<evidence type="ECO:0000313" key="3">
    <source>
        <dbReference type="Proteomes" id="UP001290462"/>
    </source>
</evidence>
<keyword evidence="1" id="KW-0472">Membrane</keyword>
<dbReference type="InterPro" id="IPR018770">
    <property type="entry name" value="ChloroindolylP_hydrolase"/>
</dbReference>
<feature type="transmembrane region" description="Helical" evidence="1">
    <location>
        <begin position="12"/>
        <end position="32"/>
    </location>
</feature>